<dbReference type="InterPro" id="IPR056074">
    <property type="entry name" value="DUF7657"/>
</dbReference>
<feature type="transmembrane region" description="Helical" evidence="1">
    <location>
        <begin position="411"/>
        <end position="429"/>
    </location>
</feature>
<keyword evidence="1" id="KW-0472">Membrane</keyword>
<keyword evidence="1" id="KW-1133">Transmembrane helix</keyword>
<dbReference type="EMBL" id="CP158374">
    <property type="protein sequence ID" value="XBX81295.1"/>
    <property type="molecule type" value="Genomic_DNA"/>
</dbReference>
<evidence type="ECO:0000259" key="2">
    <source>
        <dbReference type="Pfam" id="PF24677"/>
    </source>
</evidence>
<dbReference type="AlphaFoldDB" id="A0AAU7W6B0"/>
<feature type="transmembrane region" description="Helical" evidence="1">
    <location>
        <begin position="110"/>
        <end position="127"/>
    </location>
</feature>
<evidence type="ECO:0000256" key="1">
    <source>
        <dbReference type="SAM" id="Phobius"/>
    </source>
</evidence>
<organism evidence="3">
    <name type="scientific">Agromyces sp. G08B096</name>
    <dbReference type="NCBI Taxonomy" id="3156399"/>
    <lineage>
        <taxon>Bacteria</taxon>
        <taxon>Bacillati</taxon>
        <taxon>Actinomycetota</taxon>
        <taxon>Actinomycetes</taxon>
        <taxon>Micrococcales</taxon>
        <taxon>Microbacteriaceae</taxon>
        <taxon>Agromyces</taxon>
    </lineage>
</organism>
<feature type="transmembrane region" description="Helical" evidence="1">
    <location>
        <begin position="441"/>
        <end position="461"/>
    </location>
</feature>
<sequence length="639" mass="67692">MLPLIVVALFAVLVGLDLSGSSISAFADHPENRGLIAGAPLGVRSDEYLLETPNAISSARQGMPATAWVGLAEVDQAVAAGGGPTLDWSIAFRAQDWGFALLDPGRGLAWNWWWGFVVCVVATYALFGLLTRRILLSAAFAVIATFTPYSAWWAPTLFLGWGVAAGAAMIAAWQARRAALAGAFALVAAYAVISQTLVLYPGWQISVLIVIALLCVGYVLDRRPGWWRLAWTSSVAILATGGVMGVWYATHSAGIAAIAGTIYPGQRRVEAGSASAAALVDAPLNFWMTGAAGQSLGASGLGGEIANQSGASSSWFPVAVVVIVALGIALLAVRRKKLRVRRDDAPFGMLAGVSAAIVLLLAWALLPLPSWFGAITLLDRIQPARVPLALGFASILLLALATTVRRRPAVWSWPWLAAAALATAALTVWSAESLPWDTTLVSSWLAAASGVVFGVAAACVLVPSWSGWAALVLAVYAAASWLPVNPLQHGISPLEEDPLAVALRESADPSENPRVLVFGDLASVARVRSAGFQSVSGTTPYPDRELMSDLAPDQEALWNNYAQYEWMPAPEGRPAVIERNVGTMMRLQISPCDPVVAAHADPGWVVSEFRLEGYSCLVPLRVVEGAQDRTLHLYAYLTR</sequence>
<feature type="transmembrane region" description="Helical" evidence="1">
    <location>
        <begin position="386"/>
        <end position="404"/>
    </location>
</feature>
<feature type="transmembrane region" description="Helical" evidence="1">
    <location>
        <begin position="345"/>
        <end position="366"/>
    </location>
</feature>
<feature type="transmembrane region" description="Helical" evidence="1">
    <location>
        <begin position="468"/>
        <end position="484"/>
    </location>
</feature>
<reference evidence="3" key="1">
    <citation type="submission" date="2024-05" db="EMBL/GenBank/DDBJ databases">
        <authorList>
            <person name="Yu L."/>
        </authorList>
    </citation>
    <scope>NUCLEOTIDE SEQUENCE</scope>
    <source>
        <strain evidence="3">G08B096</strain>
    </source>
</reference>
<dbReference type="RefSeq" id="WP_350347317.1">
    <property type="nucleotide sequence ID" value="NZ_CP158374.1"/>
</dbReference>
<feature type="domain" description="DUF7657" evidence="2">
    <location>
        <begin position="4"/>
        <end position="401"/>
    </location>
</feature>
<keyword evidence="1" id="KW-0812">Transmembrane</keyword>
<feature type="transmembrane region" description="Helical" evidence="1">
    <location>
        <begin position="157"/>
        <end position="173"/>
    </location>
</feature>
<accession>A0AAU7W6B0</accession>
<feature type="transmembrane region" description="Helical" evidence="1">
    <location>
        <begin position="180"/>
        <end position="197"/>
    </location>
</feature>
<feature type="transmembrane region" description="Helical" evidence="1">
    <location>
        <begin position="314"/>
        <end position="333"/>
    </location>
</feature>
<dbReference type="Pfam" id="PF24677">
    <property type="entry name" value="DUF7657"/>
    <property type="match status" value="1"/>
</dbReference>
<proteinExistence type="predicted"/>
<name>A0AAU7W6B0_9MICO</name>
<gene>
    <name evidence="3" type="ORF">ABIQ69_11810</name>
</gene>
<protein>
    <recommendedName>
        <fullName evidence="2">DUF7657 domain-containing protein</fullName>
    </recommendedName>
</protein>
<evidence type="ECO:0000313" key="3">
    <source>
        <dbReference type="EMBL" id="XBX81295.1"/>
    </source>
</evidence>
<feature type="transmembrane region" description="Helical" evidence="1">
    <location>
        <begin position="203"/>
        <end position="220"/>
    </location>
</feature>
<feature type="transmembrane region" description="Helical" evidence="1">
    <location>
        <begin position="229"/>
        <end position="249"/>
    </location>
</feature>